<keyword evidence="3" id="KW-1185">Reference proteome</keyword>
<evidence type="ECO:0008006" key="4">
    <source>
        <dbReference type="Google" id="ProtNLM"/>
    </source>
</evidence>
<evidence type="ECO:0000256" key="1">
    <source>
        <dbReference type="SAM" id="Phobius"/>
    </source>
</evidence>
<comment type="caution">
    <text evidence="2">The sequence shown here is derived from an EMBL/GenBank/DDBJ whole genome shotgun (WGS) entry which is preliminary data.</text>
</comment>
<dbReference type="Pfam" id="PF10864">
    <property type="entry name" value="DUF2663"/>
    <property type="match status" value="1"/>
</dbReference>
<organism evidence="2 3">
    <name type="scientific">Anaerobacillus arseniciselenatis</name>
    <dbReference type="NCBI Taxonomy" id="85682"/>
    <lineage>
        <taxon>Bacteria</taxon>
        <taxon>Bacillati</taxon>
        <taxon>Bacillota</taxon>
        <taxon>Bacilli</taxon>
        <taxon>Bacillales</taxon>
        <taxon>Bacillaceae</taxon>
        <taxon>Anaerobacillus</taxon>
    </lineage>
</organism>
<reference evidence="2 3" key="1">
    <citation type="submission" date="2016-10" db="EMBL/GenBank/DDBJ databases">
        <title>Draft genome sequences of four alkaliphilic bacteria belonging to the Anaerobacillus genus.</title>
        <authorList>
            <person name="Bassil N.M."/>
            <person name="Lloyd J.R."/>
        </authorList>
    </citation>
    <scope>NUCLEOTIDE SEQUENCE [LARGE SCALE GENOMIC DNA]</scope>
    <source>
        <strain evidence="2 3">DSM 15340</strain>
    </source>
</reference>
<feature type="transmembrane region" description="Helical" evidence="1">
    <location>
        <begin position="38"/>
        <end position="58"/>
    </location>
</feature>
<proteinExistence type="predicted"/>
<gene>
    <name evidence="2" type="ORF">BKP35_02565</name>
</gene>
<evidence type="ECO:0000313" key="3">
    <source>
        <dbReference type="Proteomes" id="UP000180098"/>
    </source>
</evidence>
<evidence type="ECO:0000313" key="2">
    <source>
        <dbReference type="EMBL" id="OIJ15891.1"/>
    </source>
</evidence>
<feature type="transmembrane region" description="Helical" evidence="1">
    <location>
        <begin position="70"/>
        <end position="95"/>
    </location>
</feature>
<name>A0A1S2LTN9_9BACI</name>
<sequence length="150" mass="17829">MKDLEQFLKTMNISEEIKATLMSLMKKKEKEKKAEKKLNKVGFTTIGVIILFTVYFYFKIKVSGGLGASALSFILSDIMILIFIVSLMFLIFYMFEVKRKFDKAEKDVDKIRDDLIDRSSIIWRSPEERKLRYEVYKYLKDKQDINLFHK</sequence>
<dbReference type="EMBL" id="MLQQ01000001">
    <property type="protein sequence ID" value="OIJ15891.1"/>
    <property type="molecule type" value="Genomic_DNA"/>
</dbReference>
<dbReference type="AlphaFoldDB" id="A0A1S2LTN9"/>
<accession>A0A1S2LTN9</accession>
<dbReference type="InterPro" id="IPR020210">
    <property type="entry name" value="Uncharacterised_YpbF_TM"/>
</dbReference>
<keyword evidence="1" id="KW-0812">Transmembrane</keyword>
<dbReference type="RefSeq" id="WP_071311816.1">
    <property type="nucleotide sequence ID" value="NZ_MLQQ01000001.1"/>
</dbReference>
<keyword evidence="1" id="KW-0472">Membrane</keyword>
<protein>
    <recommendedName>
        <fullName evidence="4">DUF2663 domain-containing protein</fullName>
    </recommendedName>
</protein>
<dbReference type="OrthoDB" id="2969742at2"/>
<dbReference type="Proteomes" id="UP000180098">
    <property type="component" value="Unassembled WGS sequence"/>
</dbReference>
<keyword evidence="1" id="KW-1133">Transmembrane helix</keyword>